<dbReference type="PATRIC" id="fig|1236046.5.peg.182"/>
<feature type="transmembrane region" description="Helical" evidence="8">
    <location>
        <begin position="12"/>
        <end position="30"/>
    </location>
</feature>
<keyword evidence="4" id="KW-0997">Cell inner membrane</keyword>
<evidence type="ECO:0000256" key="4">
    <source>
        <dbReference type="ARBA" id="ARBA00022519"/>
    </source>
</evidence>
<keyword evidence="2" id="KW-0813">Transport</keyword>
<proteinExistence type="predicted"/>
<dbReference type="GO" id="GO:0022857">
    <property type="term" value="F:transmembrane transporter activity"/>
    <property type="evidence" value="ECO:0007669"/>
    <property type="project" value="InterPro"/>
</dbReference>
<comment type="caution">
    <text evidence="9">The sequence shown here is derived from an EMBL/GenBank/DDBJ whole genome shotgun (WGS) entry which is preliminary data.</text>
</comment>
<evidence type="ECO:0000256" key="2">
    <source>
        <dbReference type="ARBA" id="ARBA00022448"/>
    </source>
</evidence>
<evidence type="ECO:0000313" key="10">
    <source>
        <dbReference type="Proteomes" id="UP000055014"/>
    </source>
</evidence>
<reference evidence="10" key="1">
    <citation type="journal article" date="2015" name="MBio">
        <title>Genome-Resolved Metagenomic Analysis Reveals Roles for Candidate Phyla and Other Microbial Community Members in Biogeochemical Transformations in Oil Reservoirs.</title>
        <authorList>
            <person name="Hu P."/>
            <person name="Tom L."/>
            <person name="Singh A."/>
            <person name="Thomas B.C."/>
            <person name="Baker B.J."/>
            <person name="Piceno Y.M."/>
            <person name="Andersen G.L."/>
            <person name="Banfield J.F."/>
        </authorList>
    </citation>
    <scope>NUCLEOTIDE SEQUENCE [LARGE SCALE GENOMIC DNA]</scope>
</reference>
<evidence type="ECO:0000256" key="8">
    <source>
        <dbReference type="SAM" id="Phobius"/>
    </source>
</evidence>
<dbReference type="PANTHER" id="PTHR32196:SF21">
    <property type="entry name" value="ABC TRANSPORTER PERMEASE PROTEIN YPHD-RELATED"/>
    <property type="match status" value="1"/>
</dbReference>
<evidence type="ECO:0000256" key="3">
    <source>
        <dbReference type="ARBA" id="ARBA00022475"/>
    </source>
</evidence>
<evidence type="ECO:0000313" key="9">
    <source>
        <dbReference type="EMBL" id="KUK90243.1"/>
    </source>
</evidence>
<feature type="transmembrane region" description="Helical" evidence="8">
    <location>
        <begin position="91"/>
        <end position="113"/>
    </location>
</feature>
<protein>
    <submittedName>
        <fullName evidence="9">Permease component of ribose/xylose/arabinose/galactoside ABC-type transporter</fullName>
    </submittedName>
</protein>
<keyword evidence="6 8" id="KW-1133">Transmembrane helix</keyword>
<organism evidence="9 10">
    <name type="scientific">Mesotoga infera</name>
    <dbReference type="NCBI Taxonomy" id="1236046"/>
    <lineage>
        <taxon>Bacteria</taxon>
        <taxon>Thermotogati</taxon>
        <taxon>Thermotogota</taxon>
        <taxon>Thermotogae</taxon>
        <taxon>Kosmotogales</taxon>
        <taxon>Kosmotogaceae</taxon>
        <taxon>Mesotoga</taxon>
    </lineage>
</organism>
<keyword evidence="3" id="KW-1003">Cell membrane</keyword>
<dbReference type="CDD" id="cd06579">
    <property type="entry name" value="TM_PBP1_transp_AraH_like"/>
    <property type="match status" value="1"/>
</dbReference>
<evidence type="ECO:0000256" key="6">
    <source>
        <dbReference type="ARBA" id="ARBA00022989"/>
    </source>
</evidence>
<feature type="transmembrane region" description="Helical" evidence="8">
    <location>
        <begin position="120"/>
        <end position="139"/>
    </location>
</feature>
<sequence length="332" mass="36527">MIMIKEQLKKHEFYLVIVIILLVIFFTINTDKFLTLGNLLDLLNSYSFLAIMSAGMLVVLISGGIDLSFTAMVTVAEYAIAYIIINQSGNFLFASIIAVVVGTLLGSFNALIIYFFRAPALIVTIATLNIYYGFIILITKGKWIYNFPEWFKEVRYIIEFTSTNGTKYGITFPLLLLFLVLILTYFILNYTMLGRKIFTLGGNREAARRMGFNLFLITLFVYSFMGFLAGIGAITHVLIVQTVQANAVVGRELEVIAAVVLGGTSLAGGKGTLLGTVLGVILIAIMWNGMVLIGISSYWHQVIIGLIILISVISSAYSSRKGILGGTKIDVE</sequence>
<accession>A0A101I7S8</accession>
<dbReference type="PANTHER" id="PTHR32196">
    <property type="entry name" value="ABC TRANSPORTER PERMEASE PROTEIN YPHD-RELATED-RELATED"/>
    <property type="match status" value="1"/>
</dbReference>
<feature type="transmembrane region" description="Helical" evidence="8">
    <location>
        <begin position="299"/>
        <end position="318"/>
    </location>
</feature>
<name>A0A101I7S8_9BACT</name>
<gene>
    <name evidence="9" type="ORF">XE02_0626</name>
</gene>
<dbReference type="Proteomes" id="UP000055014">
    <property type="component" value="Unassembled WGS sequence"/>
</dbReference>
<dbReference type="GO" id="GO:0005886">
    <property type="term" value="C:plasma membrane"/>
    <property type="evidence" value="ECO:0007669"/>
    <property type="project" value="UniProtKB-SubCell"/>
</dbReference>
<evidence type="ECO:0000256" key="5">
    <source>
        <dbReference type="ARBA" id="ARBA00022692"/>
    </source>
</evidence>
<feature type="transmembrane region" description="Helical" evidence="8">
    <location>
        <begin position="273"/>
        <end position="293"/>
    </location>
</feature>
<dbReference type="Pfam" id="PF02653">
    <property type="entry name" value="BPD_transp_2"/>
    <property type="match status" value="1"/>
</dbReference>
<keyword evidence="7 8" id="KW-0472">Membrane</keyword>
<keyword evidence="5 8" id="KW-0812">Transmembrane</keyword>
<dbReference type="AlphaFoldDB" id="A0A101I7S8"/>
<comment type="subcellular location">
    <subcellularLocation>
        <location evidence="1">Cell membrane</location>
        <topology evidence="1">Multi-pass membrane protein</topology>
    </subcellularLocation>
</comment>
<feature type="transmembrane region" description="Helical" evidence="8">
    <location>
        <begin position="42"/>
        <end position="60"/>
    </location>
</feature>
<evidence type="ECO:0000256" key="1">
    <source>
        <dbReference type="ARBA" id="ARBA00004651"/>
    </source>
</evidence>
<evidence type="ECO:0000256" key="7">
    <source>
        <dbReference type="ARBA" id="ARBA00023136"/>
    </source>
</evidence>
<dbReference type="InterPro" id="IPR001851">
    <property type="entry name" value="ABC_transp_permease"/>
</dbReference>
<feature type="transmembrane region" description="Helical" evidence="8">
    <location>
        <begin position="67"/>
        <end position="85"/>
    </location>
</feature>
<feature type="transmembrane region" description="Helical" evidence="8">
    <location>
        <begin position="170"/>
        <end position="193"/>
    </location>
</feature>
<feature type="transmembrane region" description="Helical" evidence="8">
    <location>
        <begin position="214"/>
        <end position="239"/>
    </location>
</feature>
<dbReference type="EMBL" id="LGGW01000044">
    <property type="protein sequence ID" value="KUK90243.1"/>
    <property type="molecule type" value="Genomic_DNA"/>
</dbReference>